<comment type="caution">
    <text evidence="2">The sequence shown here is derived from an EMBL/GenBank/DDBJ whole genome shotgun (WGS) entry which is preliminary data.</text>
</comment>
<reference evidence="2" key="1">
    <citation type="submission" date="2020-11" db="EMBL/GenBank/DDBJ databases">
        <title>Chlorella ohadii genome sequencing and assembly.</title>
        <authorList>
            <person name="Murik O."/>
            <person name="Treves H."/>
            <person name="Kedem I."/>
            <person name="Shotland Y."/>
            <person name="Kaplan A."/>
        </authorList>
    </citation>
    <scope>NUCLEOTIDE SEQUENCE</scope>
    <source>
        <strain evidence="2">1</strain>
    </source>
</reference>
<proteinExistence type="predicted"/>
<dbReference type="Proteomes" id="UP001205105">
    <property type="component" value="Unassembled WGS sequence"/>
</dbReference>
<gene>
    <name evidence="2" type="ORF">COHA_004028</name>
</gene>
<organism evidence="2 3">
    <name type="scientific">Chlorella ohadii</name>
    <dbReference type="NCBI Taxonomy" id="2649997"/>
    <lineage>
        <taxon>Eukaryota</taxon>
        <taxon>Viridiplantae</taxon>
        <taxon>Chlorophyta</taxon>
        <taxon>core chlorophytes</taxon>
        <taxon>Trebouxiophyceae</taxon>
        <taxon>Chlorellales</taxon>
        <taxon>Chlorellaceae</taxon>
        <taxon>Chlorella clade</taxon>
        <taxon>Chlorella</taxon>
    </lineage>
</organism>
<name>A0AAD5H306_9CHLO</name>
<evidence type="ECO:0000313" key="2">
    <source>
        <dbReference type="EMBL" id="KAI7842389.1"/>
    </source>
</evidence>
<feature type="chain" id="PRO_5041948432" evidence="1">
    <location>
        <begin position="25"/>
        <end position="205"/>
    </location>
</feature>
<evidence type="ECO:0000313" key="3">
    <source>
        <dbReference type="Proteomes" id="UP001205105"/>
    </source>
</evidence>
<keyword evidence="3" id="KW-1185">Reference proteome</keyword>
<feature type="signal peptide" evidence="1">
    <location>
        <begin position="1"/>
        <end position="24"/>
    </location>
</feature>
<sequence length="205" mass="20929">MSCTREAGVISILALGLLVASATAAPAGAVPPELPAAVQWRGLLQADGNGGSGVKTAVIFNLNTKGQPVFCINVTKPFSDTSYSAGGSEKPSGGDIDALAQQICADFQAAGAQLFDQIQAGGDQAKAAAQAVKQASCSDPNFVPNAVTVASIQAQQTLGSLSEVEGYFQKWIEALQAVGVSACITVVESDSSGERVADEKYFKTT</sequence>
<dbReference type="EMBL" id="JADXDR010000053">
    <property type="protein sequence ID" value="KAI7842389.1"/>
    <property type="molecule type" value="Genomic_DNA"/>
</dbReference>
<keyword evidence="1" id="KW-0732">Signal</keyword>
<dbReference type="AlphaFoldDB" id="A0AAD5H306"/>
<accession>A0AAD5H306</accession>
<evidence type="ECO:0000256" key="1">
    <source>
        <dbReference type="SAM" id="SignalP"/>
    </source>
</evidence>
<protein>
    <submittedName>
        <fullName evidence="2">Uncharacterized protein</fullName>
    </submittedName>
</protein>